<keyword evidence="5" id="KW-1185">Reference proteome</keyword>
<evidence type="ECO:0000256" key="2">
    <source>
        <dbReference type="ARBA" id="ARBA00022737"/>
    </source>
</evidence>
<organism evidence="4 5">
    <name type="scientific">Virgisporangium ochraceum</name>
    <dbReference type="NCBI Taxonomy" id="65505"/>
    <lineage>
        <taxon>Bacteria</taxon>
        <taxon>Bacillati</taxon>
        <taxon>Actinomycetota</taxon>
        <taxon>Actinomycetes</taxon>
        <taxon>Micromonosporales</taxon>
        <taxon>Micromonosporaceae</taxon>
        <taxon>Virgisporangium</taxon>
    </lineage>
</organism>
<dbReference type="InterPro" id="IPR011047">
    <property type="entry name" value="Quinoprotein_ADH-like_sf"/>
</dbReference>
<reference evidence="4" key="1">
    <citation type="submission" date="2021-01" db="EMBL/GenBank/DDBJ databases">
        <title>Whole genome shotgun sequence of Virgisporangium ochraceum NBRC 16418.</title>
        <authorList>
            <person name="Komaki H."/>
            <person name="Tamura T."/>
        </authorList>
    </citation>
    <scope>NUCLEOTIDE SEQUENCE</scope>
    <source>
        <strain evidence="4">NBRC 16418</strain>
    </source>
</reference>
<dbReference type="AlphaFoldDB" id="A0A8J4EAU1"/>
<dbReference type="PROSITE" id="PS50082">
    <property type="entry name" value="WD_REPEATS_2"/>
    <property type="match status" value="5"/>
</dbReference>
<keyword evidence="2" id="KW-0677">Repeat</keyword>
<dbReference type="SUPFAM" id="SSF50978">
    <property type="entry name" value="WD40 repeat-like"/>
    <property type="match status" value="1"/>
</dbReference>
<dbReference type="InterPro" id="IPR020472">
    <property type="entry name" value="WD40_PAC1"/>
</dbReference>
<dbReference type="PROSITE" id="PS00678">
    <property type="entry name" value="WD_REPEATS_1"/>
    <property type="match status" value="1"/>
</dbReference>
<keyword evidence="1 3" id="KW-0853">WD repeat</keyword>
<evidence type="ECO:0000256" key="3">
    <source>
        <dbReference type="PROSITE-ProRule" id="PRU00221"/>
    </source>
</evidence>
<feature type="repeat" description="WD" evidence="3">
    <location>
        <begin position="592"/>
        <end position="626"/>
    </location>
</feature>
<dbReference type="InterPro" id="IPR019775">
    <property type="entry name" value="WD40_repeat_CS"/>
</dbReference>
<dbReference type="EMBL" id="BOPH01000034">
    <property type="protein sequence ID" value="GIJ67899.1"/>
    <property type="molecule type" value="Genomic_DNA"/>
</dbReference>
<evidence type="ECO:0000256" key="1">
    <source>
        <dbReference type="ARBA" id="ARBA00022574"/>
    </source>
</evidence>
<dbReference type="PROSITE" id="PS50294">
    <property type="entry name" value="WD_REPEATS_REGION"/>
    <property type="match status" value="1"/>
</dbReference>
<evidence type="ECO:0000313" key="5">
    <source>
        <dbReference type="Proteomes" id="UP000635606"/>
    </source>
</evidence>
<dbReference type="CDD" id="cd00200">
    <property type="entry name" value="WD40"/>
    <property type="match status" value="1"/>
</dbReference>
<dbReference type="SUPFAM" id="SSF50998">
    <property type="entry name" value="Quinoprotein alcohol dehydrogenase-like"/>
    <property type="match status" value="1"/>
</dbReference>
<dbReference type="PANTHER" id="PTHR22847:SF637">
    <property type="entry name" value="WD REPEAT DOMAIN 5B"/>
    <property type="match status" value="1"/>
</dbReference>
<sequence length="755" mass="77007">MADPATEPARVDYRVGAEFDPEGSGRFELTLLADGSATLAHRYRGVHRSWTARVDDVVWPRLVDALRGSGFPDAPPFRPRGAVQELAVTGVEPAGEVWMRRGSGAEVGLAAALRILDSVAHQVSGGAVPGEGTLPRIVSGIVAAEGEEPFPAQLAVVGALGPRAVAGIVRVDGGVTVLAASDGTVVTELPPTGSPPRGLAIGDLGTGDEPFPVVVTGSDDGLIRLWGADGTPLTRQVRHTGPVTAVTTSMDPAGLRIWTADLAGGLLQRGLEPGGPVLTWPGSPVGITALAWAGTADYRMLVLATDDGRVARRSLDDPAELEVWAAHTGPVDAVAVMGVDDDFLIASGGADRVIRLRGGLTGKPGPDLPGHGATVTGLAFGVIDGRLVLGSCSLDGTVRTWDVDARETLAQWSAGDPWPAGIADARTHGVQRWATGGADGVVRIWDARGGDQVLALEGDSAVLCVATALMPGRTLVAAGHQDGTLRVWDALTGQLLGADRSGTEPVTSVEFGTDGRVAAFVSGTIAGSVRVHNPATAEVGLVLSPHTDQVLSLALAPVGGPDGPRRPVLVSGGADRTVRVWAADTGWPRACLMGHTDLVTAVAVAEVAGRPLIASGGYDRTVRLWDQSGAALWTQELLSIVYAVAIDADLGVVLTGGLDDAVRVFSLAGGRERLATEPVEGPVTSVAVGAWRGLPVVVAAGNGAVLCWTLVRGVAVPLAQPAGPTLAVALSPEGELWAVGAGGVTVVEPSPASPA</sequence>
<dbReference type="SMART" id="SM00320">
    <property type="entry name" value="WD40"/>
    <property type="match status" value="10"/>
</dbReference>
<dbReference type="InterPro" id="IPR001680">
    <property type="entry name" value="WD40_rpt"/>
</dbReference>
<dbReference type="PANTHER" id="PTHR22847">
    <property type="entry name" value="WD40 REPEAT PROTEIN"/>
    <property type="match status" value="1"/>
</dbReference>
<evidence type="ECO:0000313" key="4">
    <source>
        <dbReference type="EMBL" id="GIJ67899.1"/>
    </source>
</evidence>
<dbReference type="InterPro" id="IPR015943">
    <property type="entry name" value="WD40/YVTN_repeat-like_dom_sf"/>
</dbReference>
<name>A0A8J4EAU1_9ACTN</name>
<dbReference type="PRINTS" id="PR00320">
    <property type="entry name" value="GPROTEINBRPT"/>
</dbReference>
<accession>A0A8J4EAU1</accession>
<feature type="repeat" description="WD" evidence="3">
    <location>
        <begin position="368"/>
        <end position="411"/>
    </location>
</feature>
<dbReference type="Proteomes" id="UP000635606">
    <property type="component" value="Unassembled WGS sequence"/>
</dbReference>
<proteinExistence type="predicted"/>
<protein>
    <recommendedName>
        <fullName evidence="6">WD40 repeat, subgroup</fullName>
    </recommendedName>
</protein>
<feature type="repeat" description="WD" evidence="3">
    <location>
        <begin position="543"/>
        <end position="581"/>
    </location>
</feature>
<dbReference type="RefSeq" id="WP_203927856.1">
    <property type="nucleotide sequence ID" value="NZ_BOPH01000034.1"/>
</dbReference>
<dbReference type="Pfam" id="PF00400">
    <property type="entry name" value="WD40"/>
    <property type="match status" value="4"/>
</dbReference>
<dbReference type="Gene3D" id="2.130.10.10">
    <property type="entry name" value="YVTN repeat-like/Quinoprotein amine dehydrogenase"/>
    <property type="match status" value="4"/>
</dbReference>
<comment type="caution">
    <text evidence="4">The sequence shown here is derived from an EMBL/GenBank/DDBJ whole genome shotgun (WGS) entry which is preliminary data.</text>
</comment>
<dbReference type="InterPro" id="IPR036322">
    <property type="entry name" value="WD40_repeat_dom_sf"/>
</dbReference>
<feature type="repeat" description="WD" evidence="3">
    <location>
        <begin position="471"/>
        <end position="498"/>
    </location>
</feature>
<gene>
    <name evidence="4" type="ORF">Voc01_028160</name>
</gene>
<evidence type="ECO:0008006" key="6">
    <source>
        <dbReference type="Google" id="ProtNLM"/>
    </source>
</evidence>
<feature type="repeat" description="WD" evidence="3">
    <location>
        <begin position="434"/>
        <end position="455"/>
    </location>
</feature>